<dbReference type="InterPro" id="IPR018497">
    <property type="entry name" value="Peptidase_M13_C"/>
</dbReference>
<evidence type="ECO:0000256" key="7">
    <source>
        <dbReference type="ARBA" id="ARBA00023049"/>
    </source>
</evidence>
<dbReference type="GO" id="GO:0004222">
    <property type="term" value="F:metalloendopeptidase activity"/>
    <property type="evidence" value="ECO:0007669"/>
    <property type="project" value="InterPro"/>
</dbReference>
<evidence type="ECO:0000256" key="5">
    <source>
        <dbReference type="ARBA" id="ARBA00022801"/>
    </source>
</evidence>
<name>A0A409Y813_9AGAR</name>
<keyword evidence="9" id="KW-0812">Transmembrane</keyword>
<evidence type="ECO:0000313" key="12">
    <source>
        <dbReference type="EMBL" id="PPQ99109.1"/>
    </source>
</evidence>
<evidence type="ECO:0000256" key="4">
    <source>
        <dbReference type="ARBA" id="ARBA00022723"/>
    </source>
</evidence>
<dbReference type="InterPro" id="IPR000718">
    <property type="entry name" value="Peptidase_M13"/>
</dbReference>
<reference evidence="12 13" key="1">
    <citation type="journal article" date="2018" name="Evol. Lett.">
        <title>Horizontal gene cluster transfer increased hallucinogenic mushroom diversity.</title>
        <authorList>
            <person name="Reynolds H.T."/>
            <person name="Vijayakumar V."/>
            <person name="Gluck-Thaler E."/>
            <person name="Korotkin H.B."/>
            <person name="Matheny P.B."/>
            <person name="Slot J.C."/>
        </authorList>
    </citation>
    <scope>NUCLEOTIDE SEQUENCE [LARGE SCALE GENOMIC DNA]</scope>
    <source>
        <strain evidence="12 13">SRW20</strain>
    </source>
</reference>
<keyword evidence="13" id="KW-1185">Reference proteome</keyword>
<dbReference type="InterPro" id="IPR008753">
    <property type="entry name" value="Peptidase_M13_N"/>
</dbReference>
<evidence type="ECO:0000256" key="2">
    <source>
        <dbReference type="ARBA" id="ARBA00007357"/>
    </source>
</evidence>
<dbReference type="AlphaFoldDB" id="A0A409Y813"/>
<dbReference type="PRINTS" id="PR00786">
    <property type="entry name" value="NEPRILYSIN"/>
</dbReference>
<evidence type="ECO:0000256" key="6">
    <source>
        <dbReference type="ARBA" id="ARBA00022833"/>
    </source>
</evidence>
<dbReference type="OrthoDB" id="6475849at2759"/>
<feature type="domain" description="Peptidase M13 N-terminal" evidence="11">
    <location>
        <begin position="154"/>
        <end position="616"/>
    </location>
</feature>
<evidence type="ECO:0000313" key="13">
    <source>
        <dbReference type="Proteomes" id="UP000284706"/>
    </source>
</evidence>
<proteinExistence type="inferred from homology"/>
<gene>
    <name evidence="12" type="ORF">CVT26_014359</name>
</gene>
<evidence type="ECO:0000256" key="3">
    <source>
        <dbReference type="ARBA" id="ARBA00022670"/>
    </source>
</evidence>
<feature type="compositionally biased region" description="Basic and acidic residues" evidence="8">
    <location>
        <begin position="1"/>
        <end position="11"/>
    </location>
</feature>
<dbReference type="InterPro" id="IPR042089">
    <property type="entry name" value="Peptidase_M13_dom_2"/>
</dbReference>
<evidence type="ECO:0008006" key="14">
    <source>
        <dbReference type="Google" id="ProtNLM"/>
    </source>
</evidence>
<evidence type="ECO:0000259" key="11">
    <source>
        <dbReference type="Pfam" id="PF05649"/>
    </source>
</evidence>
<keyword evidence="5" id="KW-0378">Hydrolase</keyword>
<keyword evidence="3" id="KW-0645">Protease</keyword>
<sequence length="908" mass="100241">MARPSADEEHAPLLNDSGDDAQESIPNQHTSLSERVNSIAQEPLTPLTKILLVLGLVLLLTTSVFIGLFAGAQHRLNSGNGEDDKATVTATATFTTIITSTSLSTSTSISTTTEITSVPIPTPTTAPEEKPCLEPHCVILSASILSSLDTFQDPCENFYDFANGGWLKSHPLPADKGSFGTFEALAQENKQIIQDILDSDSPVSPLDGQILSKLRGFYSSCMNEGALDNTGVAPLLHVAKVIRRLFKGNDTDITTATSDGLNANGLTAALAFLHSRGTIPNFPEFMYILKSFTLPRAPGIDGLFSFDIEGDVGVDPEQMVLWFNQPDLGLPSKEYFEEESILDVYRSVLQRLLLTLSEEAEQEAQSHSDLSALVNNEDANIWPPWPWPPWGGDDDDHGEEPVNRTLEAQKLAKKVVYFESRIAKASLDLDVIQQDPIATYNPVPLSNLTDTIPEIHFPTYFSTLAVRSFPERVIMTYPPYAKSLSSILNETSADVIEAYLVTRAALALSPYLGQNTEAWQAQRTLLETLTGIKKGAVGDRAEYCIGQVEGSLGFATGRYFVNQTFGGDSREKGTQVITDIVESFKASIKQVGWMDEDSAKAAAEKADAIRVKVGFPLSPDTRDPASIIRYYNLVKADEKDFFGNILSSAISQTTKKWTQLGRKRDPEGWEMFPSTVNAYFNPPANEIVFPAGILRPPFFSQGWPAYISYGSFGHVAAHELTHAFDSAGRLYNQQGKLEQWWTNYTSEGFKVKQDCIVDQYSSYTIDDGKGGKIHVNVSRSSIRFISINNESSLVDSRTSGENIGDTGLIQAYRAWKAQQDLYDEKNEYLLPGLNFTREQLFFISFARIWARAIKPAAAVQRIRTDPHSPNRYRVDGTVSNIPEFAEAFKCAKGAKLNPPKEERCIFWS</sequence>
<accession>A0A409Y813</accession>
<dbReference type="Pfam" id="PF05649">
    <property type="entry name" value="Peptidase_M13_N"/>
    <property type="match status" value="1"/>
</dbReference>
<keyword evidence="7" id="KW-0482">Metalloprotease</keyword>
<comment type="caution">
    <text evidence="12">The sequence shown here is derived from an EMBL/GenBank/DDBJ whole genome shotgun (WGS) entry which is preliminary data.</text>
</comment>
<dbReference type="CDD" id="cd08662">
    <property type="entry name" value="M13"/>
    <property type="match status" value="1"/>
</dbReference>
<evidence type="ECO:0000256" key="8">
    <source>
        <dbReference type="SAM" id="MobiDB-lite"/>
    </source>
</evidence>
<keyword evidence="9" id="KW-1133">Transmembrane helix</keyword>
<feature type="transmembrane region" description="Helical" evidence="9">
    <location>
        <begin position="50"/>
        <end position="70"/>
    </location>
</feature>
<comment type="cofactor">
    <cofactor evidence="1">
        <name>Zn(2+)</name>
        <dbReference type="ChEBI" id="CHEBI:29105"/>
    </cofactor>
</comment>
<evidence type="ECO:0000259" key="10">
    <source>
        <dbReference type="Pfam" id="PF01431"/>
    </source>
</evidence>
<dbReference type="InParanoid" id="A0A409Y813"/>
<feature type="region of interest" description="Disordered" evidence="8">
    <location>
        <begin position="1"/>
        <end position="31"/>
    </location>
</feature>
<dbReference type="PANTHER" id="PTHR11733">
    <property type="entry name" value="ZINC METALLOPROTEASE FAMILY M13 NEPRILYSIN-RELATED"/>
    <property type="match status" value="1"/>
</dbReference>
<dbReference type="EMBL" id="NHYE01001079">
    <property type="protein sequence ID" value="PPQ99109.1"/>
    <property type="molecule type" value="Genomic_DNA"/>
</dbReference>
<feature type="domain" description="Peptidase M13 C-terminal" evidence="10">
    <location>
        <begin position="677"/>
        <end position="904"/>
    </location>
</feature>
<dbReference type="PANTHER" id="PTHR11733:SF167">
    <property type="entry name" value="FI17812P1-RELATED"/>
    <property type="match status" value="1"/>
</dbReference>
<dbReference type="GO" id="GO:0005886">
    <property type="term" value="C:plasma membrane"/>
    <property type="evidence" value="ECO:0007669"/>
    <property type="project" value="TreeGrafter"/>
</dbReference>
<dbReference type="PROSITE" id="PS51885">
    <property type="entry name" value="NEPRILYSIN"/>
    <property type="match status" value="1"/>
</dbReference>
<dbReference type="Gene3D" id="1.10.1380.10">
    <property type="entry name" value="Neutral endopeptidase , domain2"/>
    <property type="match status" value="1"/>
</dbReference>
<dbReference type="Proteomes" id="UP000284706">
    <property type="component" value="Unassembled WGS sequence"/>
</dbReference>
<protein>
    <recommendedName>
        <fullName evidence="14">Endothelin-converting enzyme 1</fullName>
    </recommendedName>
</protein>
<dbReference type="GO" id="GO:0016485">
    <property type="term" value="P:protein processing"/>
    <property type="evidence" value="ECO:0007669"/>
    <property type="project" value="TreeGrafter"/>
</dbReference>
<dbReference type="InterPro" id="IPR024079">
    <property type="entry name" value="MetalloPept_cat_dom_sf"/>
</dbReference>
<evidence type="ECO:0000256" key="1">
    <source>
        <dbReference type="ARBA" id="ARBA00001947"/>
    </source>
</evidence>
<keyword evidence="9" id="KW-0472">Membrane</keyword>
<dbReference type="GO" id="GO:0046872">
    <property type="term" value="F:metal ion binding"/>
    <property type="evidence" value="ECO:0007669"/>
    <property type="project" value="UniProtKB-KW"/>
</dbReference>
<evidence type="ECO:0000256" key="9">
    <source>
        <dbReference type="SAM" id="Phobius"/>
    </source>
</evidence>
<comment type="similarity">
    <text evidence="2">Belongs to the peptidase M13 family.</text>
</comment>
<keyword evidence="4" id="KW-0479">Metal-binding</keyword>
<keyword evidence="6" id="KW-0862">Zinc</keyword>
<dbReference type="SUPFAM" id="SSF55486">
    <property type="entry name" value="Metalloproteases ('zincins'), catalytic domain"/>
    <property type="match status" value="1"/>
</dbReference>
<dbReference type="Pfam" id="PF01431">
    <property type="entry name" value="Peptidase_M13"/>
    <property type="match status" value="1"/>
</dbReference>
<dbReference type="Gene3D" id="3.40.390.10">
    <property type="entry name" value="Collagenase (Catalytic Domain)"/>
    <property type="match status" value="1"/>
</dbReference>
<dbReference type="STRING" id="231916.A0A409Y813"/>
<organism evidence="12 13">
    <name type="scientific">Gymnopilus dilepis</name>
    <dbReference type="NCBI Taxonomy" id="231916"/>
    <lineage>
        <taxon>Eukaryota</taxon>
        <taxon>Fungi</taxon>
        <taxon>Dikarya</taxon>
        <taxon>Basidiomycota</taxon>
        <taxon>Agaricomycotina</taxon>
        <taxon>Agaricomycetes</taxon>
        <taxon>Agaricomycetidae</taxon>
        <taxon>Agaricales</taxon>
        <taxon>Agaricineae</taxon>
        <taxon>Hymenogastraceae</taxon>
        <taxon>Gymnopilus</taxon>
    </lineage>
</organism>